<feature type="region of interest" description="Disordered" evidence="5">
    <location>
        <begin position="451"/>
        <end position="473"/>
    </location>
</feature>
<feature type="coiled-coil region" evidence="4">
    <location>
        <begin position="244"/>
        <end position="271"/>
    </location>
</feature>
<dbReference type="SUPFAM" id="SSF55874">
    <property type="entry name" value="ATPase domain of HSP90 chaperone/DNA topoisomerase II/histidine kinase"/>
    <property type="match status" value="1"/>
</dbReference>
<dbReference type="Pfam" id="PF02518">
    <property type="entry name" value="HATPase_c"/>
    <property type="match status" value="1"/>
</dbReference>
<dbReference type="CDD" id="cd16917">
    <property type="entry name" value="HATPase_UhpB-NarQ-NarX-like"/>
    <property type="match status" value="1"/>
</dbReference>
<keyword evidence="6" id="KW-0472">Membrane</keyword>
<dbReference type="Proteomes" id="UP000321085">
    <property type="component" value="Unassembled WGS sequence"/>
</dbReference>
<comment type="caution">
    <text evidence="8">The sequence shown here is derived from an EMBL/GenBank/DDBJ whole genome shotgun (WGS) entry which is preliminary data.</text>
</comment>
<evidence type="ECO:0000259" key="7">
    <source>
        <dbReference type="Pfam" id="PF02518"/>
    </source>
</evidence>
<dbReference type="InterPro" id="IPR003594">
    <property type="entry name" value="HATPase_dom"/>
</dbReference>
<dbReference type="GO" id="GO:0016301">
    <property type="term" value="F:kinase activity"/>
    <property type="evidence" value="ECO:0007669"/>
    <property type="project" value="UniProtKB-KW"/>
</dbReference>
<protein>
    <submittedName>
        <fullName evidence="8">Two-component sensor histidine kinase</fullName>
    </submittedName>
</protein>
<dbReference type="InterPro" id="IPR036890">
    <property type="entry name" value="HATPase_C_sf"/>
</dbReference>
<gene>
    <name evidence="8" type="ORF">MAE02_54960</name>
</gene>
<dbReference type="EMBL" id="BJYU01000126">
    <property type="protein sequence ID" value="GEO17800.1"/>
    <property type="molecule type" value="Genomic_DNA"/>
</dbReference>
<dbReference type="InterPro" id="IPR050482">
    <property type="entry name" value="Sensor_HK_TwoCompSys"/>
</dbReference>
<keyword evidence="1" id="KW-0808">Transferase</keyword>
<evidence type="ECO:0000256" key="2">
    <source>
        <dbReference type="ARBA" id="ARBA00022777"/>
    </source>
</evidence>
<feature type="domain" description="Histidine kinase/HSP90-like ATPase" evidence="7">
    <location>
        <begin position="377"/>
        <end position="466"/>
    </location>
</feature>
<accession>A0A512C0S6</accession>
<evidence type="ECO:0000313" key="8">
    <source>
        <dbReference type="EMBL" id="GEO17800.1"/>
    </source>
</evidence>
<name>A0A512C0S6_9HYPH</name>
<keyword evidence="3" id="KW-0902">Two-component regulatory system</keyword>
<sequence length="473" mass="51961">MYAAQDIALEAEPRRLSWLQHSLARQFILVAFGVLLLGMFTLGTWVARKIENGVAEIASASAALYINSLLAPHLQELASNDTLSAANIEHINQALNNAAVRTNVVAIKIWKEGGLIAFSTDKELMGRTFPLKDHLQRAWQGMIAAQFVDHHHAENAGERSTGLSLLEVYAPVRQISSGKVIAVLEFYEHAGSFEAQLSEAEWHSWAMTALVTIAMMTALFSIVANGSRTIDEQRMSLTQRVTQLSDLLRQNQMLRSRIERASRNVAEDNERFIRGLGYDLHDGPAQLISLALLRLDALNLNGNDHDNLVTIRGALSDALSDIRNFCAGLLLPQIQGLSLREALLFIVRDHERRTRTLVDCSISQVPCDPPPFVKICLCRFVQEGLNNAFRHAEGRGQQVSAQWDGHSITIDVADEGPGMCVQNTSGDRIRVGLTGLWDRIESIGGTMTVNSTPGKGTRLTASLPLTTGESDGQ</sequence>
<keyword evidence="6" id="KW-0812">Transmembrane</keyword>
<keyword evidence="2 8" id="KW-0418">Kinase</keyword>
<dbReference type="GO" id="GO:0000160">
    <property type="term" value="P:phosphorelay signal transduction system"/>
    <property type="evidence" value="ECO:0007669"/>
    <property type="project" value="UniProtKB-KW"/>
</dbReference>
<evidence type="ECO:0000256" key="1">
    <source>
        <dbReference type="ARBA" id="ARBA00022679"/>
    </source>
</evidence>
<keyword evidence="9" id="KW-1185">Reference proteome</keyword>
<evidence type="ECO:0000256" key="3">
    <source>
        <dbReference type="ARBA" id="ARBA00023012"/>
    </source>
</evidence>
<organism evidence="8 9">
    <name type="scientific">Microvirga aerophila</name>
    <dbReference type="NCBI Taxonomy" id="670291"/>
    <lineage>
        <taxon>Bacteria</taxon>
        <taxon>Pseudomonadati</taxon>
        <taxon>Pseudomonadota</taxon>
        <taxon>Alphaproteobacteria</taxon>
        <taxon>Hyphomicrobiales</taxon>
        <taxon>Methylobacteriaceae</taxon>
        <taxon>Microvirga</taxon>
    </lineage>
</organism>
<proteinExistence type="predicted"/>
<dbReference type="AlphaFoldDB" id="A0A512C0S6"/>
<dbReference type="RefSeq" id="WP_147022666.1">
    <property type="nucleotide sequence ID" value="NZ_BJYU01000126.1"/>
</dbReference>
<evidence type="ECO:0000256" key="5">
    <source>
        <dbReference type="SAM" id="MobiDB-lite"/>
    </source>
</evidence>
<keyword evidence="4" id="KW-0175">Coiled coil</keyword>
<feature type="transmembrane region" description="Helical" evidence="6">
    <location>
        <begin position="27"/>
        <end position="47"/>
    </location>
</feature>
<reference evidence="8 9" key="1">
    <citation type="submission" date="2019-07" db="EMBL/GenBank/DDBJ databases">
        <title>Whole genome shotgun sequence of Microvirga aerophila NBRC 106136.</title>
        <authorList>
            <person name="Hosoyama A."/>
            <person name="Uohara A."/>
            <person name="Ohji S."/>
            <person name="Ichikawa N."/>
        </authorList>
    </citation>
    <scope>NUCLEOTIDE SEQUENCE [LARGE SCALE GENOMIC DNA]</scope>
    <source>
        <strain evidence="8 9">NBRC 106136</strain>
    </source>
</reference>
<keyword evidence="6" id="KW-1133">Transmembrane helix</keyword>
<dbReference type="Gene3D" id="3.30.565.10">
    <property type="entry name" value="Histidine kinase-like ATPase, C-terminal domain"/>
    <property type="match status" value="1"/>
</dbReference>
<dbReference type="PANTHER" id="PTHR24421">
    <property type="entry name" value="NITRATE/NITRITE SENSOR PROTEIN NARX-RELATED"/>
    <property type="match status" value="1"/>
</dbReference>
<evidence type="ECO:0000256" key="4">
    <source>
        <dbReference type="SAM" id="Coils"/>
    </source>
</evidence>
<evidence type="ECO:0000256" key="6">
    <source>
        <dbReference type="SAM" id="Phobius"/>
    </source>
</evidence>
<evidence type="ECO:0000313" key="9">
    <source>
        <dbReference type="Proteomes" id="UP000321085"/>
    </source>
</evidence>